<dbReference type="Gene3D" id="1.10.10.10">
    <property type="entry name" value="Winged helix-like DNA-binding domain superfamily/Winged helix DNA-binding domain"/>
    <property type="match status" value="1"/>
</dbReference>
<evidence type="ECO:0000313" key="6">
    <source>
        <dbReference type="EMBL" id="GGI94533.1"/>
    </source>
</evidence>
<gene>
    <name evidence="6" type="ORF">GCM10009083_08900</name>
</gene>
<keyword evidence="3" id="KW-0238">DNA-binding</keyword>
<dbReference type="InterPro" id="IPR036390">
    <property type="entry name" value="WH_DNA-bd_sf"/>
</dbReference>
<dbReference type="SUPFAM" id="SSF46785">
    <property type="entry name" value="Winged helix' DNA-binding domain"/>
    <property type="match status" value="1"/>
</dbReference>
<evidence type="ECO:0000256" key="1">
    <source>
        <dbReference type="ARBA" id="ARBA00009437"/>
    </source>
</evidence>
<proteinExistence type="inferred from homology"/>
<accession>A0ABQ2CMD4</accession>
<sequence>MDTANLEAFLAVAGTRSFSRAAEQLHLTQPAVSKRIASLEQQLNVRLFDRIGKHVHLTEAGMALKPRAELIINTLNDTARALGNLAGTVRGRLRLATSHHIGLHRLPAVLRRFIKAYPGVVLDIQFLDSEVAYEKVLQGEIELAIITLAPDVKPPIIATELWLDPLEFVVSPEHPLASAGQLRLSQLAPHPAVFPGLNTFTHQVVSRLFEQHGLRPQISMSINYMETIKMLVSIGLAWSVLPTTMIDSQVRVLQLPGVRLQRQLGCIHHSGRTLSNAGQALMGLLRESANLTVELE</sequence>
<dbReference type="InterPro" id="IPR036388">
    <property type="entry name" value="WH-like_DNA-bd_sf"/>
</dbReference>
<comment type="caution">
    <text evidence="6">The sequence shown here is derived from an EMBL/GenBank/DDBJ whole genome shotgun (WGS) entry which is preliminary data.</text>
</comment>
<dbReference type="PANTHER" id="PTHR30126">
    <property type="entry name" value="HTH-TYPE TRANSCRIPTIONAL REGULATOR"/>
    <property type="match status" value="1"/>
</dbReference>
<dbReference type="Gene3D" id="3.40.190.290">
    <property type="match status" value="1"/>
</dbReference>
<feature type="domain" description="HTH lysR-type" evidence="5">
    <location>
        <begin position="1"/>
        <end position="58"/>
    </location>
</feature>
<evidence type="ECO:0000313" key="7">
    <source>
        <dbReference type="Proteomes" id="UP000633263"/>
    </source>
</evidence>
<dbReference type="InterPro" id="IPR000847">
    <property type="entry name" value="LysR_HTH_N"/>
</dbReference>
<dbReference type="InterPro" id="IPR005119">
    <property type="entry name" value="LysR_subst-bd"/>
</dbReference>
<evidence type="ECO:0000256" key="2">
    <source>
        <dbReference type="ARBA" id="ARBA00023015"/>
    </source>
</evidence>
<dbReference type="RefSeq" id="WP_188635354.1">
    <property type="nucleotide sequence ID" value="NZ_BMNN01000001.1"/>
</dbReference>
<dbReference type="PANTHER" id="PTHR30126:SF81">
    <property type="entry name" value="HTH-TYPE TRANSCRIPTIONAL REGULATOR ILVY"/>
    <property type="match status" value="1"/>
</dbReference>
<dbReference type="PRINTS" id="PR00039">
    <property type="entry name" value="HTHLYSR"/>
</dbReference>
<evidence type="ECO:0000256" key="4">
    <source>
        <dbReference type="ARBA" id="ARBA00023163"/>
    </source>
</evidence>
<reference evidence="7" key="1">
    <citation type="journal article" date="2019" name="Int. J. Syst. Evol. Microbiol.">
        <title>The Global Catalogue of Microorganisms (GCM) 10K type strain sequencing project: providing services to taxonomists for standard genome sequencing and annotation.</title>
        <authorList>
            <consortium name="The Broad Institute Genomics Platform"/>
            <consortium name="The Broad Institute Genome Sequencing Center for Infectious Disease"/>
            <person name="Wu L."/>
            <person name="Ma J."/>
        </authorList>
    </citation>
    <scope>NUCLEOTIDE SEQUENCE [LARGE SCALE GENOMIC DNA]</scope>
    <source>
        <strain evidence="7">JCM 11590</strain>
    </source>
</reference>
<dbReference type="PROSITE" id="PS50931">
    <property type="entry name" value="HTH_LYSR"/>
    <property type="match status" value="1"/>
</dbReference>
<dbReference type="Pfam" id="PF03466">
    <property type="entry name" value="LysR_substrate"/>
    <property type="match status" value="1"/>
</dbReference>
<dbReference type="Pfam" id="PF00126">
    <property type="entry name" value="HTH_1"/>
    <property type="match status" value="1"/>
</dbReference>
<keyword evidence="2" id="KW-0805">Transcription regulation</keyword>
<protein>
    <submittedName>
        <fullName evidence="6">LysR family transcriptional regulator</fullName>
    </submittedName>
</protein>
<keyword evidence="7" id="KW-1185">Reference proteome</keyword>
<organism evidence="6 7">
    <name type="scientific">Halopseudomonas pertucinogena</name>
    <dbReference type="NCBI Taxonomy" id="86175"/>
    <lineage>
        <taxon>Bacteria</taxon>
        <taxon>Pseudomonadati</taxon>
        <taxon>Pseudomonadota</taxon>
        <taxon>Gammaproteobacteria</taxon>
        <taxon>Pseudomonadales</taxon>
        <taxon>Pseudomonadaceae</taxon>
        <taxon>Halopseudomonas</taxon>
    </lineage>
</organism>
<dbReference type="SUPFAM" id="SSF53850">
    <property type="entry name" value="Periplasmic binding protein-like II"/>
    <property type="match status" value="1"/>
</dbReference>
<dbReference type="EMBL" id="BMNN01000001">
    <property type="protein sequence ID" value="GGI94533.1"/>
    <property type="molecule type" value="Genomic_DNA"/>
</dbReference>
<evidence type="ECO:0000259" key="5">
    <source>
        <dbReference type="PROSITE" id="PS50931"/>
    </source>
</evidence>
<keyword evidence="4" id="KW-0804">Transcription</keyword>
<name>A0ABQ2CMD4_9GAMM</name>
<dbReference type="Proteomes" id="UP000633263">
    <property type="component" value="Unassembled WGS sequence"/>
</dbReference>
<comment type="similarity">
    <text evidence="1">Belongs to the LysR transcriptional regulatory family.</text>
</comment>
<evidence type="ECO:0000256" key="3">
    <source>
        <dbReference type="ARBA" id="ARBA00023125"/>
    </source>
</evidence>
<dbReference type="CDD" id="cd05466">
    <property type="entry name" value="PBP2_LTTR_substrate"/>
    <property type="match status" value="1"/>
</dbReference>